<reference evidence="2" key="1">
    <citation type="journal article" date="2020" name="Stud. Mycol.">
        <title>101 Dothideomycetes genomes: a test case for predicting lifestyles and emergence of pathogens.</title>
        <authorList>
            <person name="Haridas S."/>
            <person name="Albert R."/>
            <person name="Binder M."/>
            <person name="Bloem J."/>
            <person name="Labutti K."/>
            <person name="Salamov A."/>
            <person name="Andreopoulos B."/>
            <person name="Baker S."/>
            <person name="Barry K."/>
            <person name="Bills G."/>
            <person name="Bluhm B."/>
            <person name="Cannon C."/>
            <person name="Castanera R."/>
            <person name="Culley D."/>
            <person name="Daum C."/>
            <person name="Ezra D."/>
            <person name="Gonzalez J."/>
            <person name="Henrissat B."/>
            <person name="Kuo A."/>
            <person name="Liang C."/>
            <person name="Lipzen A."/>
            <person name="Lutzoni F."/>
            <person name="Magnuson J."/>
            <person name="Mondo S."/>
            <person name="Nolan M."/>
            <person name="Ohm R."/>
            <person name="Pangilinan J."/>
            <person name="Park H.-J."/>
            <person name="Ramirez L."/>
            <person name="Alfaro M."/>
            <person name="Sun H."/>
            <person name="Tritt A."/>
            <person name="Yoshinaga Y."/>
            <person name="Zwiers L.-H."/>
            <person name="Turgeon B."/>
            <person name="Goodwin S."/>
            <person name="Spatafora J."/>
            <person name="Crous P."/>
            <person name="Grigoriev I."/>
        </authorList>
    </citation>
    <scope>NUCLEOTIDE SEQUENCE</scope>
    <source>
        <strain evidence="2">SCOH1-5</strain>
    </source>
</reference>
<gene>
    <name evidence="2" type="ORF">CERZMDRAFT_46536</name>
</gene>
<evidence type="ECO:0000259" key="1">
    <source>
        <dbReference type="Pfam" id="PF06985"/>
    </source>
</evidence>
<accession>A0A6A6F8U4</accession>
<dbReference type="AlphaFoldDB" id="A0A6A6F8U4"/>
<organism evidence="2 3">
    <name type="scientific">Cercospora zeae-maydis SCOH1-5</name>
    <dbReference type="NCBI Taxonomy" id="717836"/>
    <lineage>
        <taxon>Eukaryota</taxon>
        <taxon>Fungi</taxon>
        <taxon>Dikarya</taxon>
        <taxon>Ascomycota</taxon>
        <taxon>Pezizomycotina</taxon>
        <taxon>Dothideomycetes</taxon>
        <taxon>Dothideomycetidae</taxon>
        <taxon>Mycosphaerellales</taxon>
        <taxon>Mycosphaerellaceae</taxon>
        <taxon>Cercospora</taxon>
    </lineage>
</organism>
<dbReference type="EMBL" id="ML992685">
    <property type="protein sequence ID" value="KAF2209814.1"/>
    <property type="molecule type" value="Genomic_DNA"/>
</dbReference>
<protein>
    <recommendedName>
        <fullName evidence="1">Heterokaryon incompatibility domain-containing protein</fullName>
    </recommendedName>
</protein>
<dbReference type="OrthoDB" id="2157530at2759"/>
<dbReference type="PANTHER" id="PTHR24148">
    <property type="entry name" value="ANKYRIN REPEAT DOMAIN-CONTAINING PROTEIN 39 HOMOLOG-RELATED"/>
    <property type="match status" value="1"/>
</dbReference>
<dbReference type="InterPro" id="IPR052895">
    <property type="entry name" value="HetReg/Transcr_Mod"/>
</dbReference>
<feature type="domain" description="Heterokaryon incompatibility" evidence="1">
    <location>
        <begin position="3"/>
        <end position="108"/>
    </location>
</feature>
<feature type="non-terminal residue" evidence="2">
    <location>
        <position position="1"/>
    </location>
</feature>
<dbReference type="InterPro" id="IPR010730">
    <property type="entry name" value="HET"/>
</dbReference>
<proteinExistence type="predicted"/>
<keyword evidence="3" id="KW-1185">Reference proteome</keyword>
<dbReference type="PANTHER" id="PTHR24148:SF64">
    <property type="entry name" value="HETEROKARYON INCOMPATIBILITY DOMAIN-CONTAINING PROTEIN"/>
    <property type="match status" value="1"/>
</dbReference>
<sequence>PAYEALSYAWGRLDRTHTAYVVGSDTQLVLGSLRITRGFDIALRNLRRTDTGRSLWADAICINQENVDERSIQVQRMEEIYKHALRVVVWLGPASGDSKIAFSALEWLGQHVEISDDGW</sequence>
<name>A0A6A6F8U4_9PEZI</name>
<evidence type="ECO:0000313" key="2">
    <source>
        <dbReference type="EMBL" id="KAF2209814.1"/>
    </source>
</evidence>
<dbReference type="Pfam" id="PF06985">
    <property type="entry name" value="HET"/>
    <property type="match status" value="1"/>
</dbReference>
<evidence type="ECO:0000313" key="3">
    <source>
        <dbReference type="Proteomes" id="UP000799539"/>
    </source>
</evidence>
<dbReference type="Proteomes" id="UP000799539">
    <property type="component" value="Unassembled WGS sequence"/>
</dbReference>